<evidence type="ECO:0000256" key="1">
    <source>
        <dbReference type="ARBA" id="ARBA00000382"/>
    </source>
</evidence>
<keyword evidence="5" id="KW-0378">Hydrolase</keyword>
<evidence type="ECO:0000256" key="6">
    <source>
        <dbReference type="ARBA" id="ARBA00023157"/>
    </source>
</evidence>
<dbReference type="SMART" id="SM00768">
    <property type="entry name" value="X8"/>
    <property type="match status" value="1"/>
</dbReference>
<dbReference type="Gene3D" id="3.20.20.80">
    <property type="entry name" value="Glycosidases"/>
    <property type="match status" value="1"/>
</dbReference>
<dbReference type="Proteomes" id="UP001341840">
    <property type="component" value="Unassembled WGS sequence"/>
</dbReference>
<keyword evidence="4 12" id="KW-0732">Signal</keyword>
<sequence>MGTSISHFLITLAFIIITISTIARVSEAIGVNWGTMASHPLPPHNVVKLLKSNNINKVKLSDANPDVLQALSGSNIAVTVGVPNTMLKTFNSSKKAADTWIHDNVTRYVSNGGNVAKIAYVAVGDEPFLKSYGEQFQPFVVGAAMNIQASLKRANLDSKVKVVVPCSLDNFESGSNLSSSEVHFRPELNKTMFELVKFLDKNGSPFFVTISPFLTLLQAKNTSLDFSLFKETAKPHNFNRKSYKNSFDLSYDTVVTALSTAGFPSMEIVVAKIGWPTDGAANASSNLAETFMKGLMNHLHSNLGTPLRPRHPPQETYIFSLLDEDQRSIAAGNFERHWGLFTFDGQAKYHVDLGQGTKGLVDAQNVEYLSSKWCVVNNNKDLSNATVRALDACSDADCTALSPGGSCFNISWPNNISYAFNSYYQEHDQRAESCDFGGLGLITTVDPSMDNCSFPIEIRTSHAELFGVYNFQGMIFVIAILLVIV</sequence>
<accession>A0ABU6W173</accession>
<dbReference type="InterPro" id="IPR017853">
    <property type="entry name" value="GH"/>
</dbReference>
<evidence type="ECO:0000259" key="13">
    <source>
        <dbReference type="SMART" id="SM00768"/>
    </source>
</evidence>
<dbReference type="InterPro" id="IPR000490">
    <property type="entry name" value="Glyco_hydro_17"/>
</dbReference>
<dbReference type="Gene3D" id="1.20.58.1040">
    <property type="match status" value="1"/>
</dbReference>
<evidence type="ECO:0000256" key="4">
    <source>
        <dbReference type="ARBA" id="ARBA00022729"/>
    </source>
</evidence>
<dbReference type="InterPro" id="IPR044965">
    <property type="entry name" value="Glyco_hydro_17_plant"/>
</dbReference>
<evidence type="ECO:0000313" key="14">
    <source>
        <dbReference type="EMBL" id="MED6179611.1"/>
    </source>
</evidence>
<evidence type="ECO:0000256" key="8">
    <source>
        <dbReference type="ARBA" id="ARBA00033335"/>
    </source>
</evidence>
<comment type="similarity">
    <text evidence="2 10">Belongs to the glycosyl hydrolase 17 family.</text>
</comment>
<dbReference type="EC" id="3.2.1.39" evidence="3"/>
<feature type="signal peptide" evidence="12">
    <location>
        <begin position="1"/>
        <end position="28"/>
    </location>
</feature>
<comment type="catalytic activity">
    <reaction evidence="1">
        <text>Hydrolysis of (1-&gt;3)-beta-D-glucosidic linkages in (1-&gt;3)-beta-D-glucans.</text>
        <dbReference type="EC" id="3.2.1.39"/>
    </reaction>
</comment>
<feature type="domain" description="X8" evidence="13">
    <location>
        <begin position="372"/>
        <end position="454"/>
    </location>
</feature>
<evidence type="ECO:0000256" key="5">
    <source>
        <dbReference type="ARBA" id="ARBA00022801"/>
    </source>
</evidence>
<dbReference type="InterPro" id="IPR012946">
    <property type="entry name" value="X8"/>
</dbReference>
<keyword evidence="11" id="KW-1133">Transmembrane helix</keyword>
<evidence type="ECO:0000256" key="10">
    <source>
        <dbReference type="RuleBase" id="RU004335"/>
    </source>
</evidence>
<comment type="caution">
    <text evidence="14">The sequence shown here is derived from an EMBL/GenBank/DDBJ whole genome shotgun (WGS) entry which is preliminary data.</text>
</comment>
<evidence type="ECO:0000256" key="11">
    <source>
        <dbReference type="SAM" id="Phobius"/>
    </source>
</evidence>
<evidence type="ECO:0000256" key="7">
    <source>
        <dbReference type="ARBA" id="ARBA00023295"/>
    </source>
</evidence>
<evidence type="ECO:0000256" key="3">
    <source>
        <dbReference type="ARBA" id="ARBA00012780"/>
    </source>
</evidence>
<feature type="chain" id="PRO_5045844687" description="glucan endo-1,3-beta-D-glucosidase" evidence="12">
    <location>
        <begin position="29"/>
        <end position="485"/>
    </location>
</feature>
<keyword evidence="11" id="KW-0812">Transmembrane</keyword>
<keyword evidence="6" id="KW-1015">Disulfide bond</keyword>
<organism evidence="14 15">
    <name type="scientific">Stylosanthes scabra</name>
    <dbReference type="NCBI Taxonomy" id="79078"/>
    <lineage>
        <taxon>Eukaryota</taxon>
        <taxon>Viridiplantae</taxon>
        <taxon>Streptophyta</taxon>
        <taxon>Embryophyta</taxon>
        <taxon>Tracheophyta</taxon>
        <taxon>Spermatophyta</taxon>
        <taxon>Magnoliopsida</taxon>
        <taxon>eudicotyledons</taxon>
        <taxon>Gunneridae</taxon>
        <taxon>Pentapetalae</taxon>
        <taxon>rosids</taxon>
        <taxon>fabids</taxon>
        <taxon>Fabales</taxon>
        <taxon>Fabaceae</taxon>
        <taxon>Papilionoideae</taxon>
        <taxon>50 kb inversion clade</taxon>
        <taxon>dalbergioids sensu lato</taxon>
        <taxon>Dalbergieae</taxon>
        <taxon>Pterocarpus clade</taxon>
        <taxon>Stylosanthes</taxon>
    </lineage>
</organism>
<evidence type="ECO:0000256" key="9">
    <source>
        <dbReference type="ARBA" id="ARBA00033417"/>
    </source>
</evidence>
<feature type="transmembrane region" description="Helical" evidence="11">
    <location>
        <begin position="465"/>
        <end position="484"/>
    </location>
</feature>
<dbReference type="Pfam" id="PF00332">
    <property type="entry name" value="Glyco_hydro_17"/>
    <property type="match status" value="1"/>
</dbReference>
<keyword evidence="7" id="KW-0326">Glycosidase</keyword>
<dbReference type="PANTHER" id="PTHR32227">
    <property type="entry name" value="GLUCAN ENDO-1,3-BETA-GLUCOSIDASE BG1-RELATED-RELATED"/>
    <property type="match status" value="1"/>
</dbReference>
<keyword evidence="15" id="KW-1185">Reference proteome</keyword>
<evidence type="ECO:0000256" key="2">
    <source>
        <dbReference type="ARBA" id="ARBA00008773"/>
    </source>
</evidence>
<name>A0ABU6W173_9FABA</name>
<protein>
    <recommendedName>
        <fullName evidence="3">glucan endo-1,3-beta-D-glucosidase</fullName>
        <ecNumber evidence="3">3.2.1.39</ecNumber>
    </recommendedName>
    <alternativeName>
        <fullName evidence="8">(1-&gt;3)-beta-glucan endohydrolase</fullName>
    </alternativeName>
    <alternativeName>
        <fullName evidence="9">Beta-1,3-endoglucanase</fullName>
    </alternativeName>
</protein>
<dbReference type="EMBL" id="JASCZI010181247">
    <property type="protein sequence ID" value="MED6179611.1"/>
    <property type="molecule type" value="Genomic_DNA"/>
</dbReference>
<evidence type="ECO:0000313" key="15">
    <source>
        <dbReference type="Proteomes" id="UP001341840"/>
    </source>
</evidence>
<dbReference type="SUPFAM" id="SSF51445">
    <property type="entry name" value="(Trans)glycosidases"/>
    <property type="match status" value="1"/>
</dbReference>
<keyword evidence="11" id="KW-0472">Membrane</keyword>
<gene>
    <name evidence="14" type="ORF">PIB30_002435</name>
</gene>
<evidence type="ECO:0000256" key="12">
    <source>
        <dbReference type="SAM" id="SignalP"/>
    </source>
</evidence>
<proteinExistence type="inferred from homology"/>
<dbReference type="Pfam" id="PF07983">
    <property type="entry name" value="X8"/>
    <property type="match status" value="1"/>
</dbReference>
<reference evidence="14 15" key="1">
    <citation type="journal article" date="2023" name="Plants (Basel)">
        <title>Bridging the Gap: Combining Genomics and Transcriptomics Approaches to Understand Stylosanthes scabra, an Orphan Legume from the Brazilian Caatinga.</title>
        <authorList>
            <person name="Ferreira-Neto J.R.C."/>
            <person name="da Silva M.D."/>
            <person name="Binneck E."/>
            <person name="de Melo N.F."/>
            <person name="da Silva R.H."/>
            <person name="de Melo A.L.T.M."/>
            <person name="Pandolfi V."/>
            <person name="Bustamante F.O."/>
            <person name="Brasileiro-Vidal A.C."/>
            <person name="Benko-Iseppon A.M."/>
        </authorList>
    </citation>
    <scope>NUCLEOTIDE SEQUENCE [LARGE SCALE GENOMIC DNA]</scope>
    <source>
        <tissue evidence="14">Leaves</tissue>
    </source>
</reference>